<protein>
    <submittedName>
        <fullName evidence="3">Phosphatase PAP2 family protein</fullName>
    </submittedName>
</protein>
<organism evidence="3 4">
    <name type="scientific">Marseilla massiliensis</name>
    <dbReference type="NCBI Taxonomy" id="1841864"/>
    <lineage>
        <taxon>Bacteria</taxon>
        <taxon>Pseudomonadati</taxon>
        <taxon>Bacteroidota</taxon>
        <taxon>Bacteroidia</taxon>
        <taxon>Bacteroidales</taxon>
        <taxon>Prevotellaceae</taxon>
        <taxon>Marseilla</taxon>
    </lineage>
</organism>
<dbReference type="SUPFAM" id="SSF48317">
    <property type="entry name" value="Acid phosphatase/Vanadium-dependent haloperoxidase"/>
    <property type="match status" value="1"/>
</dbReference>
<evidence type="ECO:0000256" key="1">
    <source>
        <dbReference type="SAM" id="SignalP"/>
    </source>
</evidence>
<evidence type="ECO:0000259" key="2">
    <source>
        <dbReference type="SMART" id="SM00014"/>
    </source>
</evidence>
<comment type="caution">
    <text evidence="3">The sequence shown here is derived from an EMBL/GenBank/DDBJ whole genome shotgun (WGS) entry which is preliminary data.</text>
</comment>
<dbReference type="Proteomes" id="UP000764045">
    <property type="component" value="Unassembled WGS sequence"/>
</dbReference>
<dbReference type="RefSeq" id="WP_205109728.1">
    <property type="nucleotide sequence ID" value="NZ_JACJJL010000013.1"/>
</dbReference>
<dbReference type="InterPro" id="IPR011250">
    <property type="entry name" value="OMP/PagP_B-barrel"/>
</dbReference>
<sequence length="410" mass="43900">MTDSMKRLVICSLTALAMIPAKAQDDSLADAARGRSFFERQAASRVFKVTCVGVPLVAAGLVVKSEDDHFRSLRNDYLPSFNRHADDYLQYLPAAVMVGMKLGGAEGRSSWGRMLASDAFSAVIMGGVVYSLKQSTRVMRPDGSNDNSFPSGHTATAFMTATMLTKEYGHISPWIGIGAYSVATATGLMRMANNKHWLSDVLTGAGIGILSTEAGYYIADLIFNDKGIHYYDIADNCSVDDAPTFVGLYLGLNAMPGNYSLPGNSSLQFSSGSTAGLEGAYFFNPYIGVGGRLAVSNNAVIYKGHALDETLDMFLVHAGAYFSYPIMSRLLIGSKALVGMSFCNQMKTSEYAIGKNCGAGLGTGVSLTFRARSNLGIRMFADYNLSFNRISPAKSTSHLIVIGGSTNVIF</sequence>
<reference evidence="3 4" key="1">
    <citation type="journal article" date="2021" name="Sci. Rep.">
        <title>The distribution of antibiotic resistance genes in chicken gut microbiota commensals.</title>
        <authorList>
            <person name="Juricova H."/>
            <person name="Matiasovicova J."/>
            <person name="Kubasova T."/>
            <person name="Cejkova D."/>
            <person name="Rychlik I."/>
        </authorList>
    </citation>
    <scope>NUCLEOTIDE SEQUENCE [LARGE SCALE GENOMIC DNA]</scope>
    <source>
        <strain evidence="3 4">An819</strain>
    </source>
</reference>
<feature type="domain" description="Phosphatidic acid phosphatase type 2/haloperoxidase" evidence="2">
    <location>
        <begin position="115"/>
        <end position="216"/>
    </location>
</feature>
<dbReference type="InterPro" id="IPR036938">
    <property type="entry name" value="PAP2/HPO_sf"/>
</dbReference>
<dbReference type="SMART" id="SM00014">
    <property type="entry name" value="acidPPc"/>
    <property type="match status" value="1"/>
</dbReference>
<keyword evidence="4" id="KW-1185">Reference proteome</keyword>
<dbReference type="Gene3D" id="1.20.144.10">
    <property type="entry name" value="Phosphatidic acid phosphatase type 2/haloperoxidase"/>
    <property type="match status" value="1"/>
</dbReference>
<dbReference type="EMBL" id="JACJJL010000013">
    <property type="protein sequence ID" value="MBM6661878.1"/>
    <property type="molecule type" value="Genomic_DNA"/>
</dbReference>
<feature type="chain" id="PRO_5036956217" evidence="1">
    <location>
        <begin position="24"/>
        <end position="410"/>
    </location>
</feature>
<dbReference type="CDD" id="cd03394">
    <property type="entry name" value="PAP2_like_5"/>
    <property type="match status" value="1"/>
</dbReference>
<gene>
    <name evidence="3" type="ORF">H6B30_08995</name>
</gene>
<dbReference type="AlphaFoldDB" id="A0A938WPP5"/>
<evidence type="ECO:0000313" key="3">
    <source>
        <dbReference type="EMBL" id="MBM6661878.1"/>
    </source>
</evidence>
<name>A0A938WPP5_9BACT</name>
<proteinExistence type="predicted"/>
<dbReference type="SUPFAM" id="SSF56925">
    <property type="entry name" value="OMPA-like"/>
    <property type="match status" value="1"/>
</dbReference>
<keyword evidence="1" id="KW-0732">Signal</keyword>
<feature type="signal peptide" evidence="1">
    <location>
        <begin position="1"/>
        <end position="23"/>
    </location>
</feature>
<dbReference type="InterPro" id="IPR000326">
    <property type="entry name" value="PAP2/HPO"/>
</dbReference>
<dbReference type="Pfam" id="PF01569">
    <property type="entry name" value="PAP2"/>
    <property type="match status" value="1"/>
</dbReference>
<evidence type="ECO:0000313" key="4">
    <source>
        <dbReference type="Proteomes" id="UP000764045"/>
    </source>
</evidence>
<accession>A0A938WPP5</accession>